<sequence length="224" mass="23002">MALNGFILTDVGAALLSEAALSGDIVFTRGAIGSGALSADADIAARTALVAPVADMQLGSVQRDGDKICVSCRFTNLKSGGGYLSEFRWNEAGLFARLGESGSEVLLVYANTCDAAAGDLIPSTACEFELTVELAFTGMGDVEFSSAGIMYITQPELDAALALKAEKTHVHSAADVTAGTLNGRVVASSTAVGSLNVNQVRNIVISTSAPSGISNGDIWLSYTQ</sequence>
<accession>A0A9D1LPU6</accession>
<name>A0A9D1LPU6_9FIRM</name>
<protein>
    <recommendedName>
        <fullName evidence="3">Phage tail protein</fullName>
    </recommendedName>
</protein>
<evidence type="ECO:0000313" key="2">
    <source>
        <dbReference type="Proteomes" id="UP000824123"/>
    </source>
</evidence>
<dbReference type="EMBL" id="DVNK01000008">
    <property type="protein sequence ID" value="HIU45854.1"/>
    <property type="molecule type" value="Genomic_DNA"/>
</dbReference>
<comment type="caution">
    <text evidence="1">The sequence shown here is derived from an EMBL/GenBank/DDBJ whole genome shotgun (WGS) entry which is preliminary data.</text>
</comment>
<reference evidence="1" key="2">
    <citation type="journal article" date="2021" name="PeerJ">
        <title>Extensive microbial diversity within the chicken gut microbiome revealed by metagenomics and culture.</title>
        <authorList>
            <person name="Gilroy R."/>
            <person name="Ravi A."/>
            <person name="Getino M."/>
            <person name="Pursley I."/>
            <person name="Horton D.L."/>
            <person name="Alikhan N.F."/>
            <person name="Baker D."/>
            <person name="Gharbi K."/>
            <person name="Hall N."/>
            <person name="Watson M."/>
            <person name="Adriaenssens E.M."/>
            <person name="Foster-Nyarko E."/>
            <person name="Jarju S."/>
            <person name="Secka A."/>
            <person name="Antonio M."/>
            <person name="Oren A."/>
            <person name="Chaudhuri R.R."/>
            <person name="La Ragione R."/>
            <person name="Hildebrand F."/>
            <person name="Pallen M.J."/>
        </authorList>
    </citation>
    <scope>NUCLEOTIDE SEQUENCE</scope>
    <source>
        <strain evidence="1">ChiSxjej2B14-8506</strain>
    </source>
</reference>
<organism evidence="1 2">
    <name type="scientific">Candidatus Fimadaptatus faecigallinarum</name>
    <dbReference type="NCBI Taxonomy" id="2840814"/>
    <lineage>
        <taxon>Bacteria</taxon>
        <taxon>Bacillati</taxon>
        <taxon>Bacillota</taxon>
        <taxon>Clostridia</taxon>
        <taxon>Eubacteriales</taxon>
        <taxon>Candidatus Fimadaptatus</taxon>
    </lineage>
</organism>
<proteinExistence type="predicted"/>
<evidence type="ECO:0000313" key="1">
    <source>
        <dbReference type="EMBL" id="HIU45854.1"/>
    </source>
</evidence>
<dbReference type="AlphaFoldDB" id="A0A9D1LPU6"/>
<evidence type="ECO:0008006" key="3">
    <source>
        <dbReference type="Google" id="ProtNLM"/>
    </source>
</evidence>
<gene>
    <name evidence="1" type="ORF">IAC59_01175</name>
</gene>
<reference evidence="1" key="1">
    <citation type="submission" date="2020-10" db="EMBL/GenBank/DDBJ databases">
        <authorList>
            <person name="Gilroy R."/>
        </authorList>
    </citation>
    <scope>NUCLEOTIDE SEQUENCE</scope>
    <source>
        <strain evidence="1">ChiSxjej2B14-8506</strain>
    </source>
</reference>
<dbReference type="Proteomes" id="UP000824123">
    <property type="component" value="Unassembled WGS sequence"/>
</dbReference>